<dbReference type="EMBL" id="ML213690">
    <property type="protein sequence ID" value="TFK32031.1"/>
    <property type="molecule type" value="Genomic_DNA"/>
</dbReference>
<dbReference type="InterPro" id="IPR053261">
    <property type="entry name" value="Polyketide-peptide_reg"/>
</dbReference>
<keyword evidence="3" id="KW-1185">Reference proteome</keyword>
<dbReference type="PANTHER" id="PTHR41813:SF2">
    <property type="entry name" value="REGULATOR PAB1642, PUTATIVE (AFU_ORTHOLOGUE AFUA_3G11955)-RELATED"/>
    <property type="match status" value="1"/>
</dbReference>
<evidence type="ECO:0000259" key="1">
    <source>
        <dbReference type="Pfam" id="PF03070"/>
    </source>
</evidence>
<feature type="domain" description="Thiaminase-2/PQQC" evidence="1">
    <location>
        <begin position="12"/>
        <end position="216"/>
    </location>
</feature>
<dbReference type="Proteomes" id="UP000308652">
    <property type="component" value="Unassembled WGS sequence"/>
</dbReference>
<name>A0A5C3LTC6_9AGAR</name>
<dbReference type="GO" id="GO:0006772">
    <property type="term" value="P:thiamine metabolic process"/>
    <property type="evidence" value="ECO:0007669"/>
    <property type="project" value="UniProtKB-ARBA"/>
</dbReference>
<evidence type="ECO:0000313" key="3">
    <source>
        <dbReference type="Proteomes" id="UP000308652"/>
    </source>
</evidence>
<dbReference type="CDD" id="cd19357">
    <property type="entry name" value="TenA_E_At3g16990-like"/>
    <property type="match status" value="1"/>
</dbReference>
<evidence type="ECO:0000313" key="2">
    <source>
        <dbReference type="EMBL" id="TFK32031.1"/>
    </source>
</evidence>
<dbReference type="SUPFAM" id="SSF48613">
    <property type="entry name" value="Heme oxygenase-like"/>
    <property type="match status" value="1"/>
</dbReference>
<sequence>MPPFSAATTHATFLTDAGAGTLPPDRLALWLSQDRIYAAHAYPKFIGSLIARIPFSHRHGINSREELKNQEILKLFVFCLENIVREVAFFNATAERWNLKLEGWKNRKGTRDYVAEMVKIADEGLVEGLVFLWAMERVYLDSWSHVQAQLHQNNLATSNSPVVALTENWTSPDFVAFVNDIGVVVDGLGITPSSEKWKRAEEIWARVAELEVNFWPEDGEELTMSHIA</sequence>
<proteinExistence type="predicted"/>
<accession>A0A5C3LTC6</accession>
<dbReference type="InterPro" id="IPR016084">
    <property type="entry name" value="Haem_Oase-like_multi-hlx"/>
</dbReference>
<protein>
    <recommendedName>
        <fullName evidence="1">Thiaminase-2/PQQC domain-containing protein</fullName>
    </recommendedName>
</protein>
<reference evidence="2 3" key="1">
    <citation type="journal article" date="2019" name="Nat. Ecol. Evol.">
        <title>Megaphylogeny resolves global patterns of mushroom evolution.</title>
        <authorList>
            <person name="Varga T."/>
            <person name="Krizsan K."/>
            <person name="Foldi C."/>
            <person name="Dima B."/>
            <person name="Sanchez-Garcia M."/>
            <person name="Sanchez-Ramirez S."/>
            <person name="Szollosi G.J."/>
            <person name="Szarkandi J.G."/>
            <person name="Papp V."/>
            <person name="Albert L."/>
            <person name="Andreopoulos W."/>
            <person name="Angelini C."/>
            <person name="Antonin V."/>
            <person name="Barry K.W."/>
            <person name="Bougher N.L."/>
            <person name="Buchanan P."/>
            <person name="Buyck B."/>
            <person name="Bense V."/>
            <person name="Catcheside P."/>
            <person name="Chovatia M."/>
            <person name="Cooper J."/>
            <person name="Damon W."/>
            <person name="Desjardin D."/>
            <person name="Finy P."/>
            <person name="Geml J."/>
            <person name="Haridas S."/>
            <person name="Hughes K."/>
            <person name="Justo A."/>
            <person name="Karasinski D."/>
            <person name="Kautmanova I."/>
            <person name="Kiss B."/>
            <person name="Kocsube S."/>
            <person name="Kotiranta H."/>
            <person name="LaButti K.M."/>
            <person name="Lechner B.E."/>
            <person name="Liimatainen K."/>
            <person name="Lipzen A."/>
            <person name="Lukacs Z."/>
            <person name="Mihaltcheva S."/>
            <person name="Morgado L.N."/>
            <person name="Niskanen T."/>
            <person name="Noordeloos M.E."/>
            <person name="Ohm R.A."/>
            <person name="Ortiz-Santana B."/>
            <person name="Ovrebo C."/>
            <person name="Racz N."/>
            <person name="Riley R."/>
            <person name="Savchenko A."/>
            <person name="Shiryaev A."/>
            <person name="Soop K."/>
            <person name="Spirin V."/>
            <person name="Szebenyi C."/>
            <person name="Tomsovsky M."/>
            <person name="Tulloss R.E."/>
            <person name="Uehling J."/>
            <person name="Grigoriev I.V."/>
            <person name="Vagvolgyi C."/>
            <person name="Papp T."/>
            <person name="Martin F.M."/>
            <person name="Miettinen O."/>
            <person name="Hibbett D.S."/>
            <person name="Nagy L.G."/>
        </authorList>
    </citation>
    <scope>NUCLEOTIDE SEQUENCE [LARGE SCALE GENOMIC DNA]</scope>
    <source>
        <strain evidence="2 3">CBS 166.37</strain>
    </source>
</reference>
<dbReference type="OrthoDB" id="37730at2759"/>
<dbReference type="STRING" id="68775.A0A5C3LTC6"/>
<dbReference type="Gene3D" id="1.20.910.10">
    <property type="entry name" value="Heme oxygenase-like"/>
    <property type="match status" value="1"/>
</dbReference>
<dbReference type="AlphaFoldDB" id="A0A5C3LTC6"/>
<gene>
    <name evidence="2" type="ORF">BDQ12DRAFT_729029</name>
</gene>
<dbReference type="Pfam" id="PF03070">
    <property type="entry name" value="TENA_THI-4"/>
    <property type="match status" value="1"/>
</dbReference>
<dbReference type="InterPro" id="IPR004305">
    <property type="entry name" value="Thiaminase-2/PQQC"/>
</dbReference>
<organism evidence="2 3">
    <name type="scientific">Crucibulum laeve</name>
    <dbReference type="NCBI Taxonomy" id="68775"/>
    <lineage>
        <taxon>Eukaryota</taxon>
        <taxon>Fungi</taxon>
        <taxon>Dikarya</taxon>
        <taxon>Basidiomycota</taxon>
        <taxon>Agaricomycotina</taxon>
        <taxon>Agaricomycetes</taxon>
        <taxon>Agaricomycetidae</taxon>
        <taxon>Agaricales</taxon>
        <taxon>Agaricineae</taxon>
        <taxon>Nidulariaceae</taxon>
        <taxon>Crucibulum</taxon>
    </lineage>
</organism>
<dbReference type="PANTHER" id="PTHR41813">
    <property type="entry name" value="REGULATOR PAB1642, PUTATIVE (AFU_ORTHOLOGUE AFUA_3G11955)-RELATED"/>
    <property type="match status" value="1"/>
</dbReference>